<dbReference type="AlphaFoldDB" id="A0A3P7QHF3"/>
<dbReference type="GO" id="GO:0032934">
    <property type="term" value="F:sterol binding"/>
    <property type="evidence" value="ECO:0007669"/>
    <property type="project" value="TreeGrafter"/>
</dbReference>
<organism evidence="4 5">
    <name type="scientific">Dibothriocephalus latus</name>
    <name type="common">Fish tapeworm</name>
    <name type="synonym">Diphyllobothrium latum</name>
    <dbReference type="NCBI Taxonomy" id="60516"/>
    <lineage>
        <taxon>Eukaryota</taxon>
        <taxon>Metazoa</taxon>
        <taxon>Spiralia</taxon>
        <taxon>Lophotrochozoa</taxon>
        <taxon>Platyhelminthes</taxon>
        <taxon>Cestoda</taxon>
        <taxon>Eucestoda</taxon>
        <taxon>Diphyllobothriidea</taxon>
        <taxon>Diphyllobothriidae</taxon>
        <taxon>Dibothriocephalus</taxon>
    </lineage>
</organism>
<accession>A0A3P7QHF3</accession>
<dbReference type="InterPro" id="IPR037239">
    <property type="entry name" value="OSBP_sf"/>
</dbReference>
<dbReference type="EMBL" id="UYRU01078984">
    <property type="protein sequence ID" value="VDN29709.1"/>
    <property type="molecule type" value="Genomic_DNA"/>
</dbReference>
<feature type="non-terminal residue" evidence="4">
    <location>
        <position position="106"/>
    </location>
</feature>
<feature type="region of interest" description="Disordered" evidence="3">
    <location>
        <begin position="16"/>
        <end position="42"/>
    </location>
</feature>
<dbReference type="GO" id="GO:0005886">
    <property type="term" value="C:plasma membrane"/>
    <property type="evidence" value="ECO:0007669"/>
    <property type="project" value="TreeGrafter"/>
</dbReference>
<evidence type="ECO:0000256" key="2">
    <source>
        <dbReference type="ARBA" id="ARBA00022553"/>
    </source>
</evidence>
<evidence type="ECO:0000313" key="4">
    <source>
        <dbReference type="EMBL" id="VDN29709.1"/>
    </source>
</evidence>
<evidence type="ECO:0000256" key="3">
    <source>
        <dbReference type="SAM" id="MobiDB-lite"/>
    </source>
</evidence>
<dbReference type="InterPro" id="IPR000648">
    <property type="entry name" value="Oxysterol-bd"/>
</dbReference>
<name>A0A3P7QHF3_DIBLA</name>
<sequence length="106" mass="11874">MEARVIQKYGWGKNTSSEDQIGGEGAGVHVPVSPPHGGKIIPARKPIKRRTTIPPKPNISLNLWSILKNCIGKELTKIAMPVNFSEPLSMLQRLTENFEYYDCLDR</sequence>
<dbReference type="OrthoDB" id="416222at2759"/>
<comment type="similarity">
    <text evidence="1">Belongs to the OSBP family.</text>
</comment>
<dbReference type="GO" id="GO:0097038">
    <property type="term" value="C:perinuclear endoplasmic reticulum"/>
    <property type="evidence" value="ECO:0007669"/>
    <property type="project" value="TreeGrafter"/>
</dbReference>
<dbReference type="PANTHER" id="PTHR10972">
    <property type="entry name" value="OXYSTEROL-BINDING PROTEIN-RELATED"/>
    <property type="match status" value="1"/>
</dbReference>
<evidence type="ECO:0000313" key="5">
    <source>
        <dbReference type="Proteomes" id="UP000281553"/>
    </source>
</evidence>
<keyword evidence="2" id="KW-0597">Phosphoprotein</keyword>
<keyword evidence="5" id="KW-1185">Reference proteome</keyword>
<proteinExistence type="inferred from homology"/>
<gene>
    <name evidence="4" type="ORF">DILT_LOCUS15413</name>
</gene>
<dbReference type="SUPFAM" id="SSF144000">
    <property type="entry name" value="Oxysterol-binding protein-like"/>
    <property type="match status" value="1"/>
</dbReference>
<evidence type="ECO:0000256" key="1">
    <source>
        <dbReference type="ARBA" id="ARBA00008842"/>
    </source>
</evidence>
<protein>
    <submittedName>
        <fullName evidence="4">Uncharacterized protein</fullName>
    </submittedName>
</protein>
<dbReference type="Proteomes" id="UP000281553">
    <property type="component" value="Unassembled WGS sequence"/>
</dbReference>
<dbReference type="PANTHER" id="PTHR10972:SF205">
    <property type="entry name" value="OXYSTEROL-BINDING PROTEIN 1"/>
    <property type="match status" value="1"/>
</dbReference>
<reference evidence="4 5" key="1">
    <citation type="submission" date="2018-11" db="EMBL/GenBank/DDBJ databases">
        <authorList>
            <consortium name="Pathogen Informatics"/>
        </authorList>
    </citation>
    <scope>NUCLEOTIDE SEQUENCE [LARGE SCALE GENOMIC DNA]</scope>
</reference>
<dbReference type="Pfam" id="PF01237">
    <property type="entry name" value="Oxysterol_BP"/>
    <property type="match status" value="1"/>
</dbReference>
<dbReference type="GO" id="GO:0005829">
    <property type="term" value="C:cytosol"/>
    <property type="evidence" value="ECO:0007669"/>
    <property type="project" value="TreeGrafter"/>
</dbReference>